<dbReference type="EMBL" id="MCWU01000026">
    <property type="protein sequence ID" value="PMJ65457.1"/>
    <property type="molecule type" value="Genomic_DNA"/>
</dbReference>
<dbReference type="InterPro" id="IPR011010">
    <property type="entry name" value="DNA_brk_join_enz"/>
</dbReference>
<keyword evidence="2" id="KW-0229">DNA integration</keyword>
<evidence type="ECO:0000259" key="5">
    <source>
        <dbReference type="PROSITE" id="PS51898"/>
    </source>
</evidence>
<evidence type="ECO:0000313" key="6">
    <source>
        <dbReference type="EMBL" id="PMJ65457.1"/>
    </source>
</evidence>
<dbReference type="Gene3D" id="1.10.443.10">
    <property type="entry name" value="Intergrase catalytic core"/>
    <property type="match status" value="1"/>
</dbReference>
<comment type="caution">
    <text evidence="6">The sequence shown here is derived from an EMBL/GenBank/DDBJ whole genome shotgun (WGS) entry which is preliminary data.</text>
</comment>
<dbReference type="CDD" id="cd00796">
    <property type="entry name" value="INT_Rci_Hp1_C"/>
    <property type="match status" value="1"/>
</dbReference>
<name>A0A2N7FAU6_VIBSP</name>
<dbReference type="SUPFAM" id="SSF56349">
    <property type="entry name" value="DNA breaking-rejoining enzymes"/>
    <property type="match status" value="1"/>
</dbReference>
<evidence type="ECO:0000256" key="2">
    <source>
        <dbReference type="ARBA" id="ARBA00022908"/>
    </source>
</evidence>
<dbReference type="InterPro" id="IPR050090">
    <property type="entry name" value="Tyrosine_recombinase_XerCD"/>
</dbReference>
<accession>A0A2N7FAU6</accession>
<gene>
    <name evidence="6" type="ORF">BCU17_20015</name>
</gene>
<sequence length="355" mass="40707">MATIHIEKIKRNSGIKYKARVRATRHNKRVFEKSKTFTKKTDATKWAKEIVKELDEQGIPSLDAPKRSILIGDLITLYLNDRITSKALGRSKAAVLRRLRSYDIALVQADQLSAHHLVRHCRERLQEPTAPLPQTVYQDVTYLRSVINVAGPMFGYLANIHAHNEAIPTLVQYGLIGRSNQRDRRATKEELILAEEGLHKRQSHRASHIPLVDIFHMSILTCMRLGEITRVTWDDLNLKDGTLTIRDRKDPRRKKGNHCTIPLFPEALEIIKRQAKSEECIFPYKATSVGAAWQRMCREQGIIDLHYHDLRAEGACQLFERGLNIVEISKITGHRDINVLNNIYLRLGVSTLHSR</sequence>
<feature type="domain" description="Tyr recombinase" evidence="5">
    <location>
        <begin position="181"/>
        <end position="355"/>
    </location>
</feature>
<dbReference type="InterPro" id="IPR013762">
    <property type="entry name" value="Integrase-like_cat_sf"/>
</dbReference>
<dbReference type="Pfam" id="PF00589">
    <property type="entry name" value="Phage_integrase"/>
    <property type="match status" value="1"/>
</dbReference>
<dbReference type="GO" id="GO:0015074">
    <property type="term" value="P:DNA integration"/>
    <property type="evidence" value="ECO:0007669"/>
    <property type="project" value="UniProtKB-KW"/>
</dbReference>
<dbReference type="PANTHER" id="PTHR30349:SF41">
    <property type="entry name" value="INTEGRASE_RECOMBINASE PROTEIN MJ0367-RELATED"/>
    <property type="match status" value="1"/>
</dbReference>
<protein>
    <submittedName>
        <fullName evidence="6">Integrase</fullName>
    </submittedName>
</protein>
<organism evidence="6 7">
    <name type="scientific">Vibrio splendidus</name>
    <dbReference type="NCBI Taxonomy" id="29497"/>
    <lineage>
        <taxon>Bacteria</taxon>
        <taxon>Pseudomonadati</taxon>
        <taxon>Pseudomonadota</taxon>
        <taxon>Gammaproteobacteria</taxon>
        <taxon>Vibrionales</taxon>
        <taxon>Vibrionaceae</taxon>
        <taxon>Vibrio</taxon>
    </lineage>
</organism>
<dbReference type="AlphaFoldDB" id="A0A2N7FAU6"/>
<evidence type="ECO:0000256" key="4">
    <source>
        <dbReference type="ARBA" id="ARBA00023172"/>
    </source>
</evidence>
<keyword evidence="3" id="KW-0238">DNA-binding</keyword>
<dbReference type="Proteomes" id="UP000235330">
    <property type="component" value="Unassembled WGS sequence"/>
</dbReference>
<evidence type="ECO:0000256" key="3">
    <source>
        <dbReference type="ARBA" id="ARBA00023125"/>
    </source>
</evidence>
<comment type="similarity">
    <text evidence="1">Belongs to the 'phage' integrase family.</text>
</comment>
<dbReference type="GO" id="GO:0003677">
    <property type="term" value="F:DNA binding"/>
    <property type="evidence" value="ECO:0007669"/>
    <property type="project" value="UniProtKB-KW"/>
</dbReference>
<dbReference type="GO" id="GO:0006310">
    <property type="term" value="P:DNA recombination"/>
    <property type="evidence" value="ECO:0007669"/>
    <property type="project" value="UniProtKB-KW"/>
</dbReference>
<evidence type="ECO:0000313" key="7">
    <source>
        <dbReference type="Proteomes" id="UP000235330"/>
    </source>
</evidence>
<dbReference type="InterPro" id="IPR002104">
    <property type="entry name" value="Integrase_catalytic"/>
</dbReference>
<reference evidence="7" key="1">
    <citation type="submission" date="2016-07" db="EMBL/GenBank/DDBJ databases">
        <title>Nontailed viruses are major unrecognized killers of bacteria in the ocean.</title>
        <authorList>
            <person name="Kauffman K."/>
            <person name="Hussain F."/>
            <person name="Yang J."/>
            <person name="Arevalo P."/>
            <person name="Brown J."/>
            <person name="Cutler M."/>
            <person name="Kelly L."/>
            <person name="Polz M.F."/>
        </authorList>
    </citation>
    <scope>NUCLEOTIDE SEQUENCE [LARGE SCALE GENOMIC DNA]</scope>
    <source>
        <strain evidence="7">10N.261.55.E11</strain>
    </source>
</reference>
<dbReference type="RefSeq" id="WP_102501345.1">
    <property type="nucleotide sequence ID" value="NZ_CAWNSM010000026.1"/>
</dbReference>
<dbReference type="PANTHER" id="PTHR30349">
    <property type="entry name" value="PHAGE INTEGRASE-RELATED"/>
    <property type="match status" value="1"/>
</dbReference>
<dbReference type="PROSITE" id="PS51898">
    <property type="entry name" value="TYR_RECOMBINASE"/>
    <property type="match status" value="1"/>
</dbReference>
<evidence type="ECO:0000256" key="1">
    <source>
        <dbReference type="ARBA" id="ARBA00008857"/>
    </source>
</evidence>
<proteinExistence type="inferred from homology"/>
<keyword evidence="4" id="KW-0233">DNA recombination</keyword>